<name>A0A8S1EA72_9PELO</name>
<evidence type="ECO:0000313" key="1">
    <source>
        <dbReference type="EMBL" id="CAB3397537.1"/>
    </source>
</evidence>
<dbReference type="EMBL" id="CADEPM010000001">
    <property type="protein sequence ID" value="CAB3397537.1"/>
    <property type="molecule type" value="Genomic_DNA"/>
</dbReference>
<evidence type="ECO:0000313" key="2">
    <source>
        <dbReference type="Proteomes" id="UP000494206"/>
    </source>
</evidence>
<proteinExistence type="predicted"/>
<comment type="caution">
    <text evidence="1">The sequence shown here is derived from an EMBL/GenBank/DDBJ whole genome shotgun (WGS) entry which is preliminary data.</text>
</comment>
<reference evidence="1 2" key="1">
    <citation type="submission" date="2020-04" db="EMBL/GenBank/DDBJ databases">
        <authorList>
            <person name="Laetsch R D."/>
            <person name="Stevens L."/>
            <person name="Kumar S."/>
            <person name="Blaxter L. M."/>
        </authorList>
    </citation>
    <scope>NUCLEOTIDE SEQUENCE [LARGE SCALE GENOMIC DNA]</scope>
</reference>
<accession>A0A8S1EA72</accession>
<protein>
    <submittedName>
        <fullName evidence="1">Uncharacterized protein</fullName>
    </submittedName>
</protein>
<dbReference type="Proteomes" id="UP000494206">
    <property type="component" value="Unassembled WGS sequence"/>
</dbReference>
<dbReference type="AlphaFoldDB" id="A0A8S1EA72"/>
<sequence length="250" mass="27673">MSRAPLAAIGCTTWGSLQEGRDKYHEVALVSSLSDVCVRSTKTVPVPRISVINTGTETGSHIARTLIKNPLHSFVKLQRRCKGLYDLQMTVMTRQDESIRVSSSGGTYLEVPKENFETPFQRSRSELSCAPLSNSALLRRASTGSIPNNPRPFIESKTNAEANIEVYIPNDLMSISKLNESQETIDECGCSAGMPSPSSFFTPKINEVKLDAGILIMPNPLMVNRWPNENVKRKSKTAIANFGEIQKWVR</sequence>
<gene>
    <name evidence="1" type="ORF">CBOVIS_LOCUS931</name>
</gene>
<keyword evidence="2" id="KW-1185">Reference proteome</keyword>
<organism evidence="1 2">
    <name type="scientific">Caenorhabditis bovis</name>
    <dbReference type="NCBI Taxonomy" id="2654633"/>
    <lineage>
        <taxon>Eukaryota</taxon>
        <taxon>Metazoa</taxon>
        <taxon>Ecdysozoa</taxon>
        <taxon>Nematoda</taxon>
        <taxon>Chromadorea</taxon>
        <taxon>Rhabditida</taxon>
        <taxon>Rhabditina</taxon>
        <taxon>Rhabditomorpha</taxon>
        <taxon>Rhabditoidea</taxon>
        <taxon>Rhabditidae</taxon>
        <taxon>Peloderinae</taxon>
        <taxon>Caenorhabditis</taxon>
    </lineage>
</organism>